<name>A0AAV0EYR4_9ASTE</name>
<gene>
    <name evidence="2" type="ORF">CEPIT_LOCUS29011</name>
</gene>
<accession>A0AAV0EYR4</accession>
<protein>
    <submittedName>
        <fullName evidence="2">Uncharacterized protein</fullName>
    </submittedName>
</protein>
<dbReference type="AlphaFoldDB" id="A0AAV0EYR4"/>
<comment type="caution">
    <text evidence="2">The sequence shown here is derived from an EMBL/GenBank/DDBJ whole genome shotgun (WGS) entry which is preliminary data.</text>
</comment>
<evidence type="ECO:0000313" key="3">
    <source>
        <dbReference type="Proteomes" id="UP001152523"/>
    </source>
</evidence>
<dbReference type="Proteomes" id="UP001152523">
    <property type="component" value="Unassembled WGS sequence"/>
</dbReference>
<feature type="region of interest" description="Disordered" evidence="1">
    <location>
        <begin position="25"/>
        <end position="63"/>
    </location>
</feature>
<evidence type="ECO:0000256" key="1">
    <source>
        <dbReference type="SAM" id="MobiDB-lite"/>
    </source>
</evidence>
<sequence length="101" mass="10531">MLAGGVGVGKSGVYGMTCEITVEHGSPVGVGDRPNVRETGSVDDAGGSVDVAGGSVTAGEKQRSSRVTAVIVSLFRLSFDFEAIDTADCTWDRSTSFSRWR</sequence>
<feature type="compositionally biased region" description="Low complexity" evidence="1">
    <location>
        <begin position="42"/>
        <end position="59"/>
    </location>
</feature>
<dbReference type="EMBL" id="CAMAPF010000949">
    <property type="protein sequence ID" value="CAH9128346.1"/>
    <property type="molecule type" value="Genomic_DNA"/>
</dbReference>
<organism evidence="2 3">
    <name type="scientific">Cuscuta epithymum</name>
    <dbReference type="NCBI Taxonomy" id="186058"/>
    <lineage>
        <taxon>Eukaryota</taxon>
        <taxon>Viridiplantae</taxon>
        <taxon>Streptophyta</taxon>
        <taxon>Embryophyta</taxon>
        <taxon>Tracheophyta</taxon>
        <taxon>Spermatophyta</taxon>
        <taxon>Magnoliopsida</taxon>
        <taxon>eudicotyledons</taxon>
        <taxon>Gunneridae</taxon>
        <taxon>Pentapetalae</taxon>
        <taxon>asterids</taxon>
        <taxon>lamiids</taxon>
        <taxon>Solanales</taxon>
        <taxon>Convolvulaceae</taxon>
        <taxon>Cuscuteae</taxon>
        <taxon>Cuscuta</taxon>
        <taxon>Cuscuta subgen. Cuscuta</taxon>
    </lineage>
</organism>
<keyword evidence="3" id="KW-1185">Reference proteome</keyword>
<proteinExistence type="predicted"/>
<reference evidence="2" key="1">
    <citation type="submission" date="2022-07" db="EMBL/GenBank/DDBJ databases">
        <authorList>
            <person name="Macas J."/>
            <person name="Novak P."/>
            <person name="Neumann P."/>
        </authorList>
    </citation>
    <scope>NUCLEOTIDE SEQUENCE</scope>
</reference>
<evidence type="ECO:0000313" key="2">
    <source>
        <dbReference type="EMBL" id="CAH9128346.1"/>
    </source>
</evidence>